<evidence type="ECO:0000256" key="2">
    <source>
        <dbReference type="ARBA" id="ARBA00023277"/>
    </source>
</evidence>
<dbReference type="GO" id="GO:0045493">
    <property type="term" value="P:xylan catabolic process"/>
    <property type="evidence" value="ECO:0007669"/>
    <property type="project" value="UniProtKB-KW"/>
</dbReference>
<evidence type="ECO:0000259" key="3">
    <source>
        <dbReference type="Pfam" id="PF24793"/>
    </source>
</evidence>
<dbReference type="RefSeq" id="WP_369788745.1">
    <property type="nucleotide sequence ID" value="NZ_CP165628.1"/>
</dbReference>
<dbReference type="Gene3D" id="2.115.10.20">
    <property type="entry name" value="Glycosyl hydrolase domain, family 43"/>
    <property type="match status" value="1"/>
</dbReference>
<reference evidence="4" key="1">
    <citation type="submission" date="2024-07" db="EMBL/GenBank/DDBJ databases">
        <authorList>
            <person name="Biller S.J."/>
        </authorList>
    </citation>
    <scope>NUCLEOTIDE SEQUENCE</scope>
    <source>
        <strain evidence="4">WC2420</strain>
    </source>
</reference>
<keyword evidence="1" id="KW-0624">Polysaccharide degradation</keyword>
<sequence>MDMLLTDLWRIGIIQAPIQHVAGAGKLDAFAIKWIEADRSLCFLADPFGLWRNGYLYIFAEFYDYRTRRGDIAVFVLDANLKVIEQRTVLSEQWHLSYPVVFEADGETWMLPEAYKSGQLSLYRAIDFPWQWEKVPEFSFPCAAIDASPFFAESSWWMFYTPPSPKEARTRTLMLARANHLFGPWENVTEQPLRQDKSGARMGGTPFVQDGTLVLPTQDCSQTYGGALRLLEMPLASLPAPELSLGALLQAPASAAPFTDGLHTLSCAGNVTLIDSKRTLRGSAHRVGVDLQRAYRQWRG</sequence>
<organism evidence="4">
    <name type="scientific">Rouxiella sp. WC2420</name>
    <dbReference type="NCBI Taxonomy" id="3234145"/>
    <lineage>
        <taxon>Bacteria</taxon>
        <taxon>Pseudomonadati</taxon>
        <taxon>Pseudomonadota</taxon>
        <taxon>Gammaproteobacteria</taxon>
        <taxon>Enterobacterales</taxon>
        <taxon>Yersiniaceae</taxon>
        <taxon>Rouxiella</taxon>
    </lineage>
</organism>
<name>A0AB39VNU3_9GAMM</name>
<protein>
    <recommendedName>
        <fullName evidence="3">Glucosamine inositolphosphorylceramide transferase 1 N-terminal domain-containing protein</fullName>
    </recommendedName>
</protein>
<evidence type="ECO:0000256" key="1">
    <source>
        <dbReference type="ARBA" id="ARBA00022651"/>
    </source>
</evidence>
<dbReference type="PANTHER" id="PTHR43772:SF2">
    <property type="entry name" value="PUTATIVE (AFU_ORTHOLOGUE AFUA_2G04480)-RELATED"/>
    <property type="match status" value="1"/>
</dbReference>
<dbReference type="InterPro" id="IPR023296">
    <property type="entry name" value="Glyco_hydro_beta-prop_sf"/>
</dbReference>
<keyword evidence="1" id="KW-0858">Xylan degradation</keyword>
<dbReference type="EMBL" id="CP165628">
    <property type="protein sequence ID" value="XDU71515.1"/>
    <property type="molecule type" value="Genomic_DNA"/>
</dbReference>
<accession>A0AB39VNU3</accession>
<keyword evidence="2" id="KW-0119">Carbohydrate metabolism</keyword>
<dbReference type="InterPro" id="IPR052176">
    <property type="entry name" value="Glycosyl_Hydrlase_43_Enz"/>
</dbReference>
<feature type="domain" description="Glucosamine inositolphosphorylceramide transferase 1 N-terminal" evidence="3">
    <location>
        <begin position="39"/>
        <end position="232"/>
    </location>
</feature>
<dbReference type="InterPro" id="IPR056442">
    <property type="entry name" value="GINT1_N"/>
</dbReference>
<dbReference type="PANTHER" id="PTHR43772">
    <property type="entry name" value="ENDO-1,4-BETA-XYLANASE"/>
    <property type="match status" value="1"/>
</dbReference>
<proteinExistence type="predicted"/>
<dbReference type="Pfam" id="PF24793">
    <property type="entry name" value="GINT1_N"/>
    <property type="match status" value="1"/>
</dbReference>
<gene>
    <name evidence="4" type="ORF">AB3G37_18490</name>
</gene>
<evidence type="ECO:0000313" key="4">
    <source>
        <dbReference type="EMBL" id="XDU71515.1"/>
    </source>
</evidence>
<dbReference type="SUPFAM" id="SSF75005">
    <property type="entry name" value="Arabinanase/levansucrase/invertase"/>
    <property type="match status" value="1"/>
</dbReference>
<dbReference type="AlphaFoldDB" id="A0AB39VNU3"/>